<dbReference type="AlphaFoldDB" id="A0A284QRG6"/>
<dbReference type="OrthoDB" id="3103082at2759"/>
<reference evidence="2" key="1">
    <citation type="journal article" date="2017" name="Nat. Ecol. Evol.">
        <title>Genome expansion and lineage-specific genetic innovations in the forest pathogenic fungi Armillaria.</title>
        <authorList>
            <person name="Sipos G."/>
            <person name="Prasanna A.N."/>
            <person name="Walter M.C."/>
            <person name="O'Connor E."/>
            <person name="Balint B."/>
            <person name="Krizsan K."/>
            <person name="Kiss B."/>
            <person name="Hess J."/>
            <person name="Varga T."/>
            <person name="Slot J."/>
            <person name="Riley R."/>
            <person name="Boka B."/>
            <person name="Rigling D."/>
            <person name="Barry K."/>
            <person name="Lee J."/>
            <person name="Mihaltcheva S."/>
            <person name="LaButti K."/>
            <person name="Lipzen A."/>
            <person name="Waldron R."/>
            <person name="Moloney N.M."/>
            <person name="Sperisen C."/>
            <person name="Kredics L."/>
            <person name="Vagvoelgyi C."/>
            <person name="Patrignani A."/>
            <person name="Fitzpatrick D."/>
            <person name="Nagy I."/>
            <person name="Doyle S."/>
            <person name="Anderson J.B."/>
            <person name="Grigoriev I.V."/>
            <person name="Gueldener U."/>
            <person name="Muensterkoetter M."/>
            <person name="Nagy L.G."/>
        </authorList>
    </citation>
    <scope>NUCLEOTIDE SEQUENCE [LARGE SCALE GENOMIC DNA]</scope>
    <source>
        <strain evidence="2">C18/9</strain>
    </source>
</reference>
<name>A0A284QRG6_ARMOS</name>
<sequence length="205" mass="23022">MQLPPVLQSCKSIFDKLVVGQFCSGTDLLAVNDNYPASNGLPKETVRRRVEDLPRDLSRIFPSLPRKVSFLTHVQINGIPYSVHSKNVGNSSIMVVSDNGHQTNPHVIERIVQYPDKPEKVVLLTRPHLPASGILSQVLHMVAPSTIDGHFAKCPTQQEEDVIIVLPLSRNIIMDPKYQTDLQDEQMDIDNFHEYNGDEEDVGYL</sequence>
<evidence type="ECO:0000313" key="1">
    <source>
        <dbReference type="EMBL" id="SJK99062.1"/>
    </source>
</evidence>
<gene>
    <name evidence="1" type="ORF">ARMOST_02347</name>
</gene>
<accession>A0A284QRG6</accession>
<organism evidence="1 2">
    <name type="scientific">Armillaria ostoyae</name>
    <name type="common">Armillaria root rot fungus</name>
    <dbReference type="NCBI Taxonomy" id="47428"/>
    <lineage>
        <taxon>Eukaryota</taxon>
        <taxon>Fungi</taxon>
        <taxon>Dikarya</taxon>
        <taxon>Basidiomycota</taxon>
        <taxon>Agaricomycotina</taxon>
        <taxon>Agaricomycetes</taxon>
        <taxon>Agaricomycetidae</taxon>
        <taxon>Agaricales</taxon>
        <taxon>Marasmiineae</taxon>
        <taxon>Physalacriaceae</taxon>
        <taxon>Armillaria</taxon>
    </lineage>
</organism>
<dbReference type="Proteomes" id="UP000219338">
    <property type="component" value="Unassembled WGS sequence"/>
</dbReference>
<protein>
    <submittedName>
        <fullName evidence="1">Uncharacterized protein</fullName>
    </submittedName>
</protein>
<proteinExistence type="predicted"/>
<dbReference type="EMBL" id="FUEG01000001">
    <property type="protein sequence ID" value="SJK99062.1"/>
    <property type="molecule type" value="Genomic_DNA"/>
</dbReference>
<evidence type="ECO:0000313" key="2">
    <source>
        <dbReference type="Proteomes" id="UP000219338"/>
    </source>
</evidence>
<keyword evidence="2" id="KW-1185">Reference proteome</keyword>